<dbReference type="EMBL" id="JAAWVO010001989">
    <property type="protein sequence ID" value="MBN3311684.1"/>
    <property type="molecule type" value="Genomic_DNA"/>
</dbReference>
<dbReference type="GO" id="GO:0005874">
    <property type="term" value="C:microtubule"/>
    <property type="evidence" value="ECO:0007669"/>
    <property type="project" value="UniProtKB-KW"/>
</dbReference>
<feature type="non-terminal residue" evidence="14">
    <location>
        <position position="1091"/>
    </location>
</feature>
<dbReference type="AlphaFoldDB" id="A0A8J7NBQ9"/>
<dbReference type="InterPro" id="IPR027640">
    <property type="entry name" value="Kinesin-like_fam"/>
</dbReference>
<evidence type="ECO:0000256" key="6">
    <source>
        <dbReference type="ARBA" id="ARBA00023054"/>
    </source>
</evidence>
<dbReference type="InterPro" id="IPR059182">
    <property type="entry name" value="Khc_C"/>
</dbReference>
<dbReference type="Gene3D" id="6.10.250.1590">
    <property type="match status" value="1"/>
</dbReference>
<dbReference type="GO" id="GO:0007097">
    <property type="term" value="P:nuclear migration"/>
    <property type="evidence" value="ECO:0007669"/>
    <property type="project" value="UniProtKB-ARBA"/>
</dbReference>
<evidence type="ECO:0000313" key="14">
    <source>
        <dbReference type="EMBL" id="MBN3311684.1"/>
    </source>
</evidence>
<dbReference type="PANTHER" id="PTHR47968:SF68">
    <property type="entry name" value="KINESIN-LIKE PROTEIN"/>
    <property type="match status" value="1"/>
</dbReference>
<dbReference type="PROSITE" id="PS00411">
    <property type="entry name" value="KINESIN_MOTOR_1"/>
    <property type="match status" value="1"/>
</dbReference>
<evidence type="ECO:0000256" key="9">
    <source>
        <dbReference type="ARBA" id="ARBA00069521"/>
    </source>
</evidence>
<keyword evidence="6 11" id="KW-0175">Coiled coil</keyword>
<dbReference type="Pfam" id="PF00225">
    <property type="entry name" value="Kinesin"/>
    <property type="match status" value="1"/>
</dbReference>
<dbReference type="GO" id="GO:0008017">
    <property type="term" value="F:microtubule binding"/>
    <property type="evidence" value="ECO:0007669"/>
    <property type="project" value="InterPro"/>
</dbReference>
<dbReference type="GO" id="GO:0005524">
    <property type="term" value="F:ATP binding"/>
    <property type="evidence" value="ECO:0007669"/>
    <property type="project" value="UniProtKB-UniRule"/>
</dbReference>
<dbReference type="GO" id="GO:0098957">
    <property type="term" value="P:anterograde axonal transport of mitochondrion"/>
    <property type="evidence" value="ECO:0007669"/>
    <property type="project" value="UniProtKB-ARBA"/>
</dbReference>
<evidence type="ECO:0000256" key="1">
    <source>
        <dbReference type="ARBA" id="ARBA00004245"/>
    </source>
</evidence>
<feature type="coiled-coil region" evidence="11">
    <location>
        <begin position="331"/>
        <end position="372"/>
    </location>
</feature>
<dbReference type="GO" id="GO:0048489">
    <property type="term" value="P:synaptic vesicle transport"/>
    <property type="evidence" value="ECO:0007669"/>
    <property type="project" value="UniProtKB-ARBA"/>
</dbReference>
<keyword evidence="2" id="KW-0963">Cytoplasm</keyword>
<name>A0A8J7NBQ9_ATRSP</name>
<dbReference type="GO" id="GO:0032991">
    <property type="term" value="C:protein-containing complex"/>
    <property type="evidence" value="ECO:0007669"/>
    <property type="project" value="UniProtKB-ARBA"/>
</dbReference>
<dbReference type="InterPro" id="IPR036961">
    <property type="entry name" value="Kinesin_motor_dom_sf"/>
</dbReference>
<keyword evidence="15" id="KW-1185">Reference proteome</keyword>
<feature type="region of interest" description="Disordered" evidence="12">
    <location>
        <begin position="1032"/>
        <end position="1091"/>
    </location>
</feature>
<dbReference type="InterPro" id="IPR027417">
    <property type="entry name" value="P-loop_NTPase"/>
</dbReference>
<feature type="coiled-coil region" evidence="11">
    <location>
        <begin position="418"/>
        <end position="459"/>
    </location>
</feature>
<dbReference type="GO" id="GO:0007292">
    <property type="term" value="P:female gamete generation"/>
    <property type="evidence" value="ECO:0007669"/>
    <property type="project" value="UniProtKB-ARBA"/>
</dbReference>
<dbReference type="GO" id="GO:0030951">
    <property type="term" value="P:establishment or maintenance of microtubule cytoskeleton polarity"/>
    <property type="evidence" value="ECO:0007669"/>
    <property type="project" value="UniProtKB-ARBA"/>
</dbReference>
<evidence type="ECO:0000256" key="4">
    <source>
        <dbReference type="ARBA" id="ARBA00022741"/>
    </source>
</evidence>
<comment type="caution">
    <text evidence="14">The sequence shown here is derived from an EMBL/GenBank/DDBJ whole genome shotgun (WGS) entry which is preliminary data.</text>
</comment>
<dbReference type="Gene3D" id="3.40.850.10">
    <property type="entry name" value="Kinesin motor domain"/>
    <property type="match status" value="1"/>
</dbReference>
<evidence type="ECO:0000256" key="11">
    <source>
        <dbReference type="SAM" id="Coils"/>
    </source>
</evidence>
<evidence type="ECO:0000256" key="8">
    <source>
        <dbReference type="ARBA" id="ARBA00023212"/>
    </source>
</evidence>
<organism evidence="14 15">
    <name type="scientific">Atractosteus spatula</name>
    <name type="common">Alligator gar</name>
    <name type="synonym">Lepisosteus spatula</name>
    <dbReference type="NCBI Taxonomy" id="7917"/>
    <lineage>
        <taxon>Eukaryota</taxon>
        <taxon>Metazoa</taxon>
        <taxon>Chordata</taxon>
        <taxon>Craniata</taxon>
        <taxon>Vertebrata</taxon>
        <taxon>Euteleostomi</taxon>
        <taxon>Actinopterygii</taxon>
        <taxon>Neopterygii</taxon>
        <taxon>Holostei</taxon>
        <taxon>Semionotiformes</taxon>
        <taxon>Lepisosteidae</taxon>
        <taxon>Atractosteus</taxon>
    </lineage>
</organism>
<feature type="non-terminal residue" evidence="14">
    <location>
        <position position="1"/>
    </location>
</feature>
<keyword evidence="3" id="KW-0493">Microtubule</keyword>
<feature type="binding site" evidence="10">
    <location>
        <begin position="85"/>
        <end position="92"/>
    </location>
    <ligand>
        <name>ATP</name>
        <dbReference type="ChEBI" id="CHEBI:30616"/>
    </ligand>
</feature>
<comment type="similarity">
    <text evidence="10">Belongs to the TRAFAC class myosin-kinesin ATPase superfamily. Kinesin family.</text>
</comment>
<dbReference type="SUPFAM" id="SSF52540">
    <property type="entry name" value="P-loop containing nucleoside triphosphate hydrolases"/>
    <property type="match status" value="1"/>
</dbReference>
<feature type="domain" description="Kinesin motor" evidence="13">
    <location>
        <begin position="8"/>
        <end position="326"/>
    </location>
</feature>
<dbReference type="Proteomes" id="UP000736164">
    <property type="component" value="Unassembled WGS sequence"/>
</dbReference>
<gene>
    <name evidence="14" type="primary">Kif5b</name>
    <name evidence="14" type="ORF">GTO95_0004922</name>
</gene>
<evidence type="ECO:0000259" key="13">
    <source>
        <dbReference type="PROSITE" id="PS50067"/>
    </source>
</evidence>
<keyword evidence="4 10" id="KW-0547">Nucleotide-binding</keyword>
<dbReference type="CDD" id="cd23649">
    <property type="entry name" value="Khc_CBD_cc"/>
    <property type="match status" value="1"/>
</dbReference>
<evidence type="ECO:0000256" key="3">
    <source>
        <dbReference type="ARBA" id="ARBA00022701"/>
    </source>
</evidence>
<feature type="coiled-coil region" evidence="11">
    <location>
        <begin position="688"/>
        <end position="828"/>
    </location>
</feature>
<evidence type="ECO:0000256" key="2">
    <source>
        <dbReference type="ARBA" id="ARBA00022490"/>
    </source>
</evidence>
<dbReference type="GO" id="GO:1904115">
    <property type="term" value="C:axon cytoplasm"/>
    <property type="evidence" value="ECO:0007669"/>
    <property type="project" value="GOC"/>
</dbReference>
<dbReference type="PANTHER" id="PTHR47968">
    <property type="entry name" value="CENTROMERE PROTEIN E"/>
    <property type="match status" value="1"/>
</dbReference>
<comment type="subcellular location">
    <subcellularLocation>
        <location evidence="1">Cytoplasm</location>
        <location evidence="1">Cytoskeleton</location>
    </subcellularLocation>
</comment>
<dbReference type="InterPro" id="IPR019821">
    <property type="entry name" value="Kinesin_motor_CS"/>
</dbReference>
<dbReference type="CDD" id="cd01369">
    <property type="entry name" value="KISc_KHC_KIF5"/>
    <property type="match status" value="1"/>
</dbReference>
<feature type="coiled-coil region" evidence="11">
    <location>
        <begin position="891"/>
        <end position="1028"/>
    </location>
</feature>
<keyword evidence="5 10" id="KW-0067">ATP-binding</keyword>
<sequence>MADPAECTIKVMCRFRPLNNAEVMRGDKYIPKFQGEDNVVIGGKPYMFDRVFQSSTTQEQVYNACARQIVKDVLEGYNGTIFAYGQTSSGKTHTMEGNLHDPDEMGIIPRIVQDIFNYIYSMDENLEFHIKVSYFEIYLDKIRDLLDVLSNWMFCGYKYLSEINCLKGCTERFVCSPDEVMDTIDEGKSNRHVAVTNMNEHSSRSHSIFLINVKQENTQTEQKLSGKLYLVDLAGSEKVSKTGAEGAVLDEAKNINKSLSSLGNVISALAEGSTYIPYRDSKMTRILQDSLGGNCRTTIVICCSPSSYNEAETKSTLMFGQRAKTIKNTVCVNVELTAEQWKKKYEKEKDKNKTLRNTIQWLENELNRWRNGESVPVDEQFDKEKANAEVLALDNVVNNDKPAPSPGFPAVKFTDAERVKYETEIAKLYKQLDDKDDEINQQSQLAEKLKQQMLDQEEVGCPLGCESVPVDEQFDKEKANAEVLALDNVVNNDKPAPSPGFPAVKFTDAERVKYETEIAKLYKQLDDKDDEINQQSQLAEKLKQQMLDQEELLASSRRDHDNLQVELNRLQAENEASKEEVKEVLQALEELAVNYDQKSQEVEDKTKEFEMLSEELNQKSSILASIDSELQKLKEMTNHQKKRVTEMMSSLLKDLAEIGIAVGSNDIKQQHEGSGMIDEEFTVARLYISKMKSEVKSMVKRCKQLESTQTESNKKMDENEKELAACQLRISQHEAKIKSLTEYLQNVEQKKRQLEESVDSLNEELVKLSAQEKVHAMEKENEIQTANEVKEAVEQQIQSHREAHQKQISSLRDELDKKEKLITELQESRAPLQFEWGAAVVNYTGFQPGAIFEFEHLPFCTSSRTSSSAESKAITRPPASQLMSTSLPLELLVMQDRREQARQDLKGLEETVAKELQTLHNLRKLFVQDLATRVKKSAEMDSDDTGGSAAQKQKISFLENNLEQLTKVHKQLVRDNADLRCELPKLEKRLRATAERVKALESALKEAKENAARDRKRYQQEVDRIKDAVRAKNMARRGHSAQIAKPIRPGQPPVASPTHPNVNRSAGNFYQNSQTVSIRGGGGMKQDKKWV</sequence>
<reference evidence="14" key="1">
    <citation type="journal article" date="2021" name="Cell">
        <title>Tracing the genetic footprints of vertebrate landing in non-teleost ray-finned fishes.</title>
        <authorList>
            <person name="Bi X."/>
            <person name="Wang K."/>
            <person name="Yang L."/>
            <person name="Pan H."/>
            <person name="Jiang H."/>
            <person name="Wei Q."/>
            <person name="Fang M."/>
            <person name="Yu H."/>
            <person name="Zhu C."/>
            <person name="Cai Y."/>
            <person name="He Y."/>
            <person name="Gan X."/>
            <person name="Zeng H."/>
            <person name="Yu D."/>
            <person name="Zhu Y."/>
            <person name="Jiang H."/>
            <person name="Qiu Q."/>
            <person name="Yang H."/>
            <person name="Zhang Y.E."/>
            <person name="Wang W."/>
            <person name="Zhu M."/>
            <person name="He S."/>
            <person name="Zhang G."/>
        </authorList>
    </citation>
    <scope>NUCLEOTIDE SEQUENCE</scope>
    <source>
        <strain evidence="14">Allg_001</strain>
    </source>
</reference>
<evidence type="ECO:0000256" key="5">
    <source>
        <dbReference type="ARBA" id="ARBA00022840"/>
    </source>
</evidence>
<keyword evidence="7 10" id="KW-0505">Motor protein</keyword>
<feature type="compositionally biased region" description="Polar residues" evidence="12">
    <location>
        <begin position="1058"/>
        <end position="1077"/>
    </location>
</feature>
<evidence type="ECO:0000256" key="12">
    <source>
        <dbReference type="SAM" id="MobiDB-lite"/>
    </source>
</evidence>
<dbReference type="GO" id="GO:0003777">
    <property type="term" value="F:microtubule motor activity"/>
    <property type="evidence" value="ECO:0007669"/>
    <property type="project" value="InterPro"/>
</dbReference>
<feature type="coiled-coil region" evidence="11">
    <location>
        <begin position="511"/>
        <end position="619"/>
    </location>
</feature>
<accession>A0A8J7NBQ9</accession>
<dbReference type="SMART" id="SM00129">
    <property type="entry name" value="KISc"/>
    <property type="match status" value="1"/>
</dbReference>
<dbReference type="InterPro" id="IPR001752">
    <property type="entry name" value="Kinesin_motor_dom"/>
</dbReference>
<evidence type="ECO:0000256" key="10">
    <source>
        <dbReference type="PROSITE-ProRule" id="PRU00283"/>
    </source>
</evidence>
<evidence type="ECO:0000313" key="15">
    <source>
        <dbReference type="Proteomes" id="UP000736164"/>
    </source>
</evidence>
<proteinExistence type="inferred from homology"/>
<protein>
    <recommendedName>
        <fullName evidence="9">Kinesin heavy chain</fullName>
    </recommendedName>
</protein>
<dbReference type="PRINTS" id="PR00380">
    <property type="entry name" value="KINESINHEAVY"/>
</dbReference>
<dbReference type="FunFam" id="3.40.850.10:FF:000067">
    <property type="entry name" value="Kinesin-like protein"/>
    <property type="match status" value="1"/>
</dbReference>
<keyword evidence="8" id="KW-0206">Cytoskeleton</keyword>
<evidence type="ECO:0000256" key="7">
    <source>
        <dbReference type="ARBA" id="ARBA00023175"/>
    </source>
</evidence>
<dbReference type="PROSITE" id="PS50067">
    <property type="entry name" value="KINESIN_MOTOR_2"/>
    <property type="match status" value="1"/>
</dbReference>